<sequence length="801" mass="87345">MPEVPHLAFYNVTQLYNHPVVVLTPQAYSQSDLNSPRIVLIFDRNLTQFGHQGNEETLNIVIGQYNHRYKKYWPGKFNSKARYDHEDYFHYKGNIVDVSISTSRKLSIQPARSSIEIDFPMVSNLYSNLTCATKSSFDSHWDLGRCKTMVFANFTKCVCTPQGGMFAVVGRGPDDGGTILARGTKCVCTPQGGMFAVVGRGPDDGGGSYGLTLNILEFLMLIALTCHVSTLLVIFTALALSPRIPHIKLSIITIVTVIPVLAVLCNTLSSPSPHLSSWWLLFPSPLAYIYLAYALSVILLYAFLYVSLLLKLHRLQDKTRISKRGIKKRKGLLHRSCVVLTSTVVMEGCSIVYVNHRSSWSQWTLASSCVVSGLSIFCCYVVYTESTRTSLLGKHKACDEKSGVSTEQEFSSDSDPLHLFIKEDKDVENTSSPYPITSKGGEIIPLSSLPLPPNIPDILEEQSTKPGSHPLNQASSTNSGSQGNSTTESVLFNNGVNGNESLNAGSPRLNQSSQQSHMQCSPKSSLTPMKFVKFQDEILENRGTTSNVGTLSNSGPRGNTPNVGTLSTSGPRGGGAYPIGVSHSSCRTESGGEAVTYNNIILTVDPYSEGMGGGGDIVTTTRVCVELGIQGDSCKDPTNMTPVFVCSVDVEPPDVNLIRDHPVYENKYQFIPGGTKYAESSLQGGTKYTDSSLQGGTKYTNSSLQGGTKYTDSARQNELFIQDNSKQVFDRGTQPDDPVGKSSDDPVLNRITSDLDYILNQSSNEFGSLKRGFGGQKGILKKKSSYGKSFEDLRMDTRTSL</sequence>
<organism evidence="3 4">
    <name type="scientific">Diaphorina citri</name>
    <name type="common">Asian citrus psyllid</name>
    <dbReference type="NCBI Taxonomy" id="121845"/>
    <lineage>
        <taxon>Eukaryota</taxon>
        <taxon>Metazoa</taxon>
        <taxon>Ecdysozoa</taxon>
        <taxon>Arthropoda</taxon>
        <taxon>Hexapoda</taxon>
        <taxon>Insecta</taxon>
        <taxon>Pterygota</taxon>
        <taxon>Neoptera</taxon>
        <taxon>Paraneoptera</taxon>
        <taxon>Hemiptera</taxon>
        <taxon>Sternorrhyncha</taxon>
        <taxon>Psylloidea</taxon>
        <taxon>Psyllidae</taxon>
        <taxon>Diaphorininae</taxon>
        <taxon>Diaphorina</taxon>
    </lineage>
</organism>
<name>A0A1S4E9T5_DIACI</name>
<feature type="compositionally biased region" description="Polar residues" evidence="1">
    <location>
        <begin position="543"/>
        <end position="570"/>
    </location>
</feature>
<keyword evidence="2" id="KW-0812">Transmembrane</keyword>
<feature type="transmembrane region" description="Helical" evidence="2">
    <location>
        <begin position="218"/>
        <end position="240"/>
    </location>
</feature>
<reference evidence="4" key="1">
    <citation type="submission" date="2025-08" db="UniProtKB">
        <authorList>
            <consortium name="RefSeq"/>
        </authorList>
    </citation>
    <scope>IDENTIFICATION</scope>
</reference>
<evidence type="ECO:0000256" key="2">
    <source>
        <dbReference type="SAM" id="Phobius"/>
    </source>
</evidence>
<feature type="region of interest" description="Disordered" evidence="1">
    <location>
        <begin position="430"/>
        <end position="527"/>
    </location>
</feature>
<accession>A0A1S4E9T5</accession>
<gene>
    <name evidence="4" type="primary">LOC103507459</name>
</gene>
<dbReference type="AlphaFoldDB" id="A0A1S4E9T5"/>
<feature type="region of interest" description="Disordered" evidence="1">
    <location>
        <begin position="543"/>
        <end position="573"/>
    </location>
</feature>
<keyword evidence="3" id="KW-1185">Reference proteome</keyword>
<dbReference type="GeneID" id="103507459"/>
<keyword evidence="2" id="KW-0472">Membrane</keyword>
<evidence type="ECO:0000313" key="4">
    <source>
        <dbReference type="RefSeq" id="XP_017298844.2"/>
    </source>
</evidence>
<feature type="transmembrane region" description="Helical" evidence="2">
    <location>
        <begin position="247"/>
        <end position="269"/>
    </location>
</feature>
<dbReference type="RefSeq" id="XP_017298844.2">
    <property type="nucleotide sequence ID" value="XM_017443355.2"/>
</dbReference>
<dbReference type="KEGG" id="dci:103507459"/>
<feature type="region of interest" description="Disordered" evidence="1">
    <location>
        <begin position="681"/>
        <end position="708"/>
    </location>
</feature>
<evidence type="ECO:0000313" key="3">
    <source>
        <dbReference type="Proteomes" id="UP000079169"/>
    </source>
</evidence>
<feature type="region of interest" description="Disordered" evidence="1">
    <location>
        <begin position="725"/>
        <end position="745"/>
    </location>
</feature>
<feature type="transmembrane region" description="Helical" evidence="2">
    <location>
        <begin position="332"/>
        <end position="354"/>
    </location>
</feature>
<evidence type="ECO:0000256" key="1">
    <source>
        <dbReference type="SAM" id="MobiDB-lite"/>
    </source>
</evidence>
<dbReference type="Proteomes" id="UP000079169">
    <property type="component" value="Unplaced"/>
</dbReference>
<feature type="transmembrane region" description="Helical" evidence="2">
    <location>
        <begin position="360"/>
        <end position="383"/>
    </location>
</feature>
<feature type="transmembrane region" description="Helical" evidence="2">
    <location>
        <begin position="289"/>
        <end position="312"/>
    </location>
</feature>
<proteinExistence type="predicted"/>
<keyword evidence="2" id="KW-1133">Transmembrane helix</keyword>
<dbReference type="PaxDb" id="121845-A0A1S4E9T5"/>
<feature type="compositionally biased region" description="Low complexity" evidence="1">
    <location>
        <begin position="472"/>
        <end position="489"/>
    </location>
</feature>
<protein>
    <submittedName>
        <fullName evidence="4">Uncharacterized protein LOC103507459</fullName>
    </submittedName>
</protein>
<feature type="compositionally biased region" description="Polar residues" evidence="1">
    <location>
        <begin position="490"/>
        <end position="527"/>
    </location>
</feature>